<feature type="non-terminal residue" evidence="2">
    <location>
        <position position="1"/>
    </location>
</feature>
<feature type="non-terminal residue" evidence="2">
    <location>
        <position position="192"/>
    </location>
</feature>
<feature type="compositionally biased region" description="Basic residues" evidence="1">
    <location>
        <begin position="89"/>
        <end position="100"/>
    </location>
</feature>
<dbReference type="Proteomes" id="UP000823388">
    <property type="component" value="Chromosome 1N"/>
</dbReference>
<dbReference type="EMBL" id="CM029038">
    <property type="protein sequence ID" value="KAG2650143.1"/>
    <property type="molecule type" value="Genomic_DNA"/>
</dbReference>
<protein>
    <submittedName>
        <fullName evidence="2">Uncharacterized protein</fullName>
    </submittedName>
</protein>
<keyword evidence="3" id="KW-1185">Reference proteome</keyword>
<evidence type="ECO:0000313" key="3">
    <source>
        <dbReference type="Proteomes" id="UP000823388"/>
    </source>
</evidence>
<gene>
    <name evidence="2" type="ORF">PVAP13_1NG136619</name>
</gene>
<sequence>PGLPPPASTPPRRALNPCSPPPPTVARKHQSSFRGPPLRHAATTHLLSMAGRRRFQGVTCPGERSPTRPVDLPRPRAAVAAPRSVRAPPPRRRSERRRRRGLEMGGRSGPRRCRHGRRIRDPSRVEARRLSRARAERKGGSKVGKTATAARAECERRRDLPRTKEAAPAHRHHDHFRQEEGRGSCRSESHSG</sequence>
<comment type="caution">
    <text evidence="2">The sequence shown here is derived from an EMBL/GenBank/DDBJ whole genome shotgun (WGS) entry which is preliminary data.</text>
</comment>
<name>A0A8T0WZ05_PANVG</name>
<accession>A0A8T0WZ05</accession>
<feature type="region of interest" description="Disordered" evidence="1">
    <location>
        <begin position="1"/>
        <end position="192"/>
    </location>
</feature>
<feature type="compositionally biased region" description="Basic and acidic residues" evidence="1">
    <location>
        <begin position="152"/>
        <end position="168"/>
    </location>
</feature>
<feature type="compositionally biased region" description="Basic and acidic residues" evidence="1">
    <location>
        <begin position="176"/>
        <end position="192"/>
    </location>
</feature>
<dbReference type="AlphaFoldDB" id="A0A8T0WZ05"/>
<feature type="compositionally biased region" description="Basic and acidic residues" evidence="1">
    <location>
        <begin position="119"/>
        <end position="139"/>
    </location>
</feature>
<evidence type="ECO:0000313" key="2">
    <source>
        <dbReference type="EMBL" id="KAG2650143.1"/>
    </source>
</evidence>
<feature type="compositionally biased region" description="Low complexity" evidence="1">
    <location>
        <begin position="75"/>
        <end position="86"/>
    </location>
</feature>
<organism evidence="2 3">
    <name type="scientific">Panicum virgatum</name>
    <name type="common">Blackwell switchgrass</name>
    <dbReference type="NCBI Taxonomy" id="38727"/>
    <lineage>
        <taxon>Eukaryota</taxon>
        <taxon>Viridiplantae</taxon>
        <taxon>Streptophyta</taxon>
        <taxon>Embryophyta</taxon>
        <taxon>Tracheophyta</taxon>
        <taxon>Spermatophyta</taxon>
        <taxon>Magnoliopsida</taxon>
        <taxon>Liliopsida</taxon>
        <taxon>Poales</taxon>
        <taxon>Poaceae</taxon>
        <taxon>PACMAD clade</taxon>
        <taxon>Panicoideae</taxon>
        <taxon>Panicodae</taxon>
        <taxon>Paniceae</taxon>
        <taxon>Panicinae</taxon>
        <taxon>Panicum</taxon>
        <taxon>Panicum sect. Hiantes</taxon>
    </lineage>
</organism>
<proteinExistence type="predicted"/>
<evidence type="ECO:0000256" key="1">
    <source>
        <dbReference type="SAM" id="MobiDB-lite"/>
    </source>
</evidence>
<feature type="compositionally biased region" description="Basic residues" evidence="1">
    <location>
        <begin position="109"/>
        <end position="118"/>
    </location>
</feature>
<reference evidence="2" key="1">
    <citation type="submission" date="2020-05" db="EMBL/GenBank/DDBJ databases">
        <title>WGS assembly of Panicum virgatum.</title>
        <authorList>
            <person name="Lovell J.T."/>
            <person name="Jenkins J."/>
            <person name="Shu S."/>
            <person name="Juenger T.E."/>
            <person name="Schmutz J."/>
        </authorList>
    </citation>
    <scope>NUCLEOTIDE SEQUENCE</scope>
    <source>
        <strain evidence="2">AP13</strain>
    </source>
</reference>